<keyword evidence="3" id="KW-1185">Reference proteome</keyword>
<feature type="compositionally biased region" description="Basic and acidic residues" evidence="1">
    <location>
        <begin position="1"/>
        <end position="13"/>
    </location>
</feature>
<accession>A0A402AHW7</accession>
<organism evidence="2 3">
    <name type="scientific">Dictyobacter kobayashii</name>
    <dbReference type="NCBI Taxonomy" id="2014872"/>
    <lineage>
        <taxon>Bacteria</taxon>
        <taxon>Bacillati</taxon>
        <taxon>Chloroflexota</taxon>
        <taxon>Ktedonobacteria</taxon>
        <taxon>Ktedonobacterales</taxon>
        <taxon>Dictyobacteraceae</taxon>
        <taxon>Dictyobacter</taxon>
    </lineage>
</organism>
<dbReference type="AlphaFoldDB" id="A0A402AHW7"/>
<gene>
    <name evidence="2" type="ORF">KDK_24970</name>
</gene>
<comment type="caution">
    <text evidence="2">The sequence shown here is derived from an EMBL/GenBank/DDBJ whole genome shotgun (WGS) entry which is preliminary data.</text>
</comment>
<dbReference type="EMBL" id="BIFS01000001">
    <property type="protein sequence ID" value="GCE18697.1"/>
    <property type="molecule type" value="Genomic_DNA"/>
</dbReference>
<evidence type="ECO:0000256" key="1">
    <source>
        <dbReference type="SAM" id="MobiDB-lite"/>
    </source>
</evidence>
<protein>
    <submittedName>
        <fullName evidence="2">Uncharacterized protein</fullName>
    </submittedName>
</protein>
<reference evidence="3" key="1">
    <citation type="submission" date="2018-12" db="EMBL/GenBank/DDBJ databases">
        <title>Tengunoibacter tsumagoiensis gen. nov., sp. nov., Dictyobacter kobayashii sp. nov., D. alpinus sp. nov., and D. joshuensis sp. nov. and description of Dictyobacteraceae fam. nov. within the order Ktedonobacterales isolated from Tengu-no-mugimeshi.</title>
        <authorList>
            <person name="Wang C.M."/>
            <person name="Zheng Y."/>
            <person name="Sakai Y."/>
            <person name="Toyoda A."/>
            <person name="Minakuchi Y."/>
            <person name="Abe K."/>
            <person name="Yokota A."/>
            <person name="Yabe S."/>
        </authorList>
    </citation>
    <scope>NUCLEOTIDE SEQUENCE [LARGE SCALE GENOMIC DNA]</scope>
    <source>
        <strain evidence="3">Uno11</strain>
    </source>
</reference>
<feature type="compositionally biased region" description="Basic and acidic residues" evidence="1">
    <location>
        <begin position="20"/>
        <end position="31"/>
    </location>
</feature>
<name>A0A402AHW7_9CHLR</name>
<feature type="region of interest" description="Disordered" evidence="1">
    <location>
        <begin position="1"/>
        <end position="31"/>
    </location>
</feature>
<dbReference type="Proteomes" id="UP000287188">
    <property type="component" value="Unassembled WGS sequence"/>
</dbReference>
<sequence length="83" mass="9628">MLPRDAQRDDSKEAKKKREPLKEKEMKEGEIAMKRWMSIPGIRGAEGIWKEQTSGEKSLRSRNLATMDILSKSSREPIDRDLK</sequence>
<evidence type="ECO:0000313" key="2">
    <source>
        <dbReference type="EMBL" id="GCE18697.1"/>
    </source>
</evidence>
<evidence type="ECO:0000313" key="3">
    <source>
        <dbReference type="Proteomes" id="UP000287188"/>
    </source>
</evidence>
<proteinExistence type="predicted"/>